<dbReference type="NCBIfam" id="NF004143">
    <property type="entry name" value="PRK05620.1"/>
    <property type="match status" value="1"/>
</dbReference>
<feature type="domain" description="AMP-binding enzyme C-terminal" evidence="3">
    <location>
        <begin position="468"/>
        <end position="545"/>
    </location>
</feature>
<keyword evidence="4" id="KW-0436">Ligase</keyword>
<dbReference type="InterPro" id="IPR050237">
    <property type="entry name" value="ATP-dep_AMP-bd_enzyme"/>
</dbReference>
<feature type="domain" description="AMP-dependent synthetase/ligase" evidence="2">
    <location>
        <begin position="23"/>
        <end position="400"/>
    </location>
</feature>
<reference evidence="4 5" key="1">
    <citation type="submission" date="2019-12" db="EMBL/GenBank/DDBJ databases">
        <title>Corynebacterium sp. nov., isolated from feces of the Anser Albifrons in China.</title>
        <authorList>
            <person name="Liu Q."/>
        </authorList>
    </citation>
    <scope>NUCLEOTIDE SEQUENCE [LARGE SCALE GENOMIC DNA]</scope>
    <source>
        <strain evidence="4 5">4H37-19</strain>
    </source>
</reference>
<evidence type="ECO:0000256" key="1">
    <source>
        <dbReference type="SAM" id="MobiDB-lite"/>
    </source>
</evidence>
<dbReference type="NCBIfam" id="NF004837">
    <property type="entry name" value="PRK06187.1"/>
    <property type="match status" value="1"/>
</dbReference>
<dbReference type="InterPro" id="IPR020845">
    <property type="entry name" value="AMP-binding_CS"/>
</dbReference>
<dbReference type="EMBL" id="CP046884">
    <property type="protein sequence ID" value="QNQ90046.1"/>
    <property type="molecule type" value="Genomic_DNA"/>
</dbReference>
<dbReference type="InterPro" id="IPR042099">
    <property type="entry name" value="ANL_N_sf"/>
</dbReference>
<dbReference type="Gene3D" id="3.40.50.12780">
    <property type="entry name" value="N-terminal domain of ligase-like"/>
    <property type="match status" value="1"/>
</dbReference>
<dbReference type="InterPro" id="IPR045851">
    <property type="entry name" value="AMP-bd_C_sf"/>
</dbReference>
<dbReference type="Gene3D" id="3.30.300.30">
    <property type="match status" value="1"/>
</dbReference>
<gene>
    <name evidence="4" type="ORF">GP475_04855</name>
</gene>
<dbReference type="PANTHER" id="PTHR43767:SF11">
    <property type="entry name" value="MEDIUM-CHAIN-FATTY-ACID--COA LIGASE"/>
    <property type="match status" value="1"/>
</dbReference>
<proteinExistence type="predicted"/>
<evidence type="ECO:0000313" key="4">
    <source>
        <dbReference type="EMBL" id="QNQ90046.1"/>
    </source>
</evidence>
<feature type="region of interest" description="Disordered" evidence="1">
    <location>
        <begin position="569"/>
        <end position="589"/>
    </location>
</feature>
<dbReference type="RefSeq" id="WP_187975506.1">
    <property type="nucleotide sequence ID" value="NZ_CP046884.1"/>
</dbReference>
<dbReference type="GO" id="GO:0016877">
    <property type="term" value="F:ligase activity, forming carbon-sulfur bonds"/>
    <property type="evidence" value="ECO:0007669"/>
    <property type="project" value="UniProtKB-ARBA"/>
</dbReference>
<dbReference type="InterPro" id="IPR025110">
    <property type="entry name" value="AMP-bd_C"/>
</dbReference>
<evidence type="ECO:0000313" key="5">
    <source>
        <dbReference type="Proteomes" id="UP000516320"/>
    </source>
</evidence>
<sequence length="589" mass="65249">MRSTMQEIPLSISRILEYARTVHSETTVTTYSEGKIHTSTYHSIAARASALAHALKDDLGIDGDQRVGTFMYNCAEHLETLCAVTCMGAVFNPLNRYLMNDQISHIINHANDEIIIADPRLAEQLGEVLKDCPGVRAIVFIGTGPQHKPSSFIPDHLLVYSYEQLLDGKPTHYSWPVLEETTAAAICYSTGTTGAPKGVIYSHRSIYLQSMHLRTTDSLAISHGYSFLCCVPIYHVLSWGVPFAALMAGAPLVFPDSDVSPPVLKKLIELTHPRVAHGAPTIWIQLMVYYLEHPPKRMSLTEIFVGGSPAPPALIRMWEEHYGVDVVQVWGMTETSTASTVARPPRGVSGAARTDYRISQGRFPASLEYRVVNDGQIVSSTDRNHGELQVRGNFVTGSYYHSPAEESQGTAHMFRGEEVDDALEKFTPDGWLRTGDVGTVTSDGYLIVQDRARDVIRSGGEWIYSAVLENFIMESPEVVECAVIGYPDEKWGERPLAVTVLHDGVAKDAVTAERLRDELRQHLPSWMLPEYWTFVEDIDKTSVAKFDKKDLRAHLRAGRFEVISLRGPGAQDRDSYSALGGHAPTGPRL</sequence>
<evidence type="ECO:0000259" key="3">
    <source>
        <dbReference type="Pfam" id="PF13193"/>
    </source>
</evidence>
<protein>
    <submittedName>
        <fullName evidence="4">Long-chain fatty-acid--CoA ligase</fullName>
    </submittedName>
</protein>
<dbReference type="KEGG" id="cpoy:GP475_04855"/>
<dbReference type="SUPFAM" id="SSF56801">
    <property type="entry name" value="Acetyl-CoA synthetase-like"/>
    <property type="match status" value="1"/>
</dbReference>
<dbReference type="InterPro" id="IPR000873">
    <property type="entry name" value="AMP-dep_synth/lig_dom"/>
</dbReference>
<name>A0A7H0SNC1_9CORY</name>
<dbReference type="Proteomes" id="UP000516320">
    <property type="component" value="Chromosome"/>
</dbReference>
<evidence type="ECO:0000259" key="2">
    <source>
        <dbReference type="Pfam" id="PF00501"/>
    </source>
</evidence>
<dbReference type="PROSITE" id="PS00455">
    <property type="entry name" value="AMP_BINDING"/>
    <property type="match status" value="1"/>
</dbReference>
<keyword evidence="5" id="KW-1185">Reference proteome</keyword>
<dbReference type="Pfam" id="PF13193">
    <property type="entry name" value="AMP-binding_C"/>
    <property type="match status" value="1"/>
</dbReference>
<organism evidence="4 5">
    <name type="scientific">Corynebacterium poyangense</name>
    <dbReference type="NCBI Taxonomy" id="2684405"/>
    <lineage>
        <taxon>Bacteria</taxon>
        <taxon>Bacillati</taxon>
        <taxon>Actinomycetota</taxon>
        <taxon>Actinomycetes</taxon>
        <taxon>Mycobacteriales</taxon>
        <taxon>Corynebacteriaceae</taxon>
        <taxon>Corynebacterium</taxon>
    </lineage>
</organism>
<dbReference type="PANTHER" id="PTHR43767">
    <property type="entry name" value="LONG-CHAIN-FATTY-ACID--COA LIGASE"/>
    <property type="match status" value="1"/>
</dbReference>
<dbReference type="Pfam" id="PF00501">
    <property type="entry name" value="AMP-binding"/>
    <property type="match status" value="1"/>
</dbReference>
<dbReference type="AlphaFoldDB" id="A0A7H0SNC1"/>
<accession>A0A7H0SNC1</accession>